<dbReference type="Pfam" id="PF00440">
    <property type="entry name" value="TetR_N"/>
    <property type="match status" value="1"/>
</dbReference>
<reference evidence="6" key="1">
    <citation type="submission" date="2016-10" db="EMBL/GenBank/DDBJ databases">
        <title>Frankia sp. NRRL B-16386 Genome sequencing.</title>
        <authorList>
            <person name="Ghodhbane-Gtari F."/>
            <person name="Swanson E."/>
            <person name="Gueddou A."/>
            <person name="Hezbri K."/>
            <person name="Ktari K."/>
            <person name="Nouioui I."/>
            <person name="Morris K."/>
            <person name="Simpson S."/>
            <person name="Abebe-Akele F."/>
            <person name="Thomas K."/>
            <person name="Gtari M."/>
            <person name="Tisa L.S."/>
        </authorList>
    </citation>
    <scope>NUCLEOTIDE SEQUENCE [LARGE SCALE GENOMIC DNA]</scope>
    <source>
        <strain evidence="6">NRRL B-16386</strain>
    </source>
</reference>
<keyword evidence="1 2" id="KW-0238">DNA-binding</keyword>
<evidence type="ECO:0000256" key="2">
    <source>
        <dbReference type="PROSITE-ProRule" id="PRU00335"/>
    </source>
</evidence>
<dbReference type="STRING" id="1834516.BL253_19295"/>
<dbReference type="PRINTS" id="PR00455">
    <property type="entry name" value="HTHTETR"/>
</dbReference>
<dbReference type="InterPro" id="IPR009057">
    <property type="entry name" value="Homeodomain-like_sf"/>
</dbReference>
<evidence type="ECO:0000259" key="4">
    <source>
        <dbReference type="PROSITE" id="PS50977"/>
    </source>
</evidence>
<dbReference type="Gene3D" id="1.10.357.10">
    <property type="entry name" value="Tetracycline Repressor, domain 2"/>
    <property type="match status" value="1"/>
</dbReference>
<feature type="region of interest" description="Disordered" evidence="3">
    <location>
        <begin position="205"/>
        <end position="227"/>
    </location>
</feature>
<feature type="compositionally biased region" description="Low complexity" evidence="3">
    <location>
        <begin position="211"/>
        <end position="227"/>
    </location>
</feature>
<protein>
    <submittedName>
        <fullName evidence="5">TetR family transcriptional regulator</fullName>
    </submittedName>
</protein>
<dbReference type="GO" id="GO:0003700">
    <property type="term" value="F:DNA-binding transcription factor activity"/>
    <property type="evidence" value="ECO:0007669"/>
    <property type="project" value="TreeGrafter"/>
</dbReference>
<dbReference type="SUPFAM" id="SSF46689">
    <property type="entry name" value="Homeodomain-like"/>
    <property type="match status" value="1"/>
</dbReference>
<dbReference type="Proteomes" id="UP000188929">
    <property type="component" value="Unassembled WGS sequence"/>
</dbReference>
<accession>A0A1V2I942</accession>
<organism evidence="5 6">
    <name type="scientific">Pseudofrankia asymbiotica</name>
    <dbReference type="NCBI Taxonomy" id="1834516"/>
    <lineage>
        <taxon>Bacteria</taxon>
        <taxon>Bacillati</taxon>
        <taxon>Actinomycetota</taxon>
        <taxon>Actinomycetes</taxon>
        <taxon>Frankiales</taxon>
        <taxon>Frankiaceae</taxon>
        <taxon>Pseudofrankia</taxon>
    </lineage>
</organism>
<evidence type="ECO:0000313" key="6">
    <source>
        <dbReference type="Proteomes" id="UP000188929"/>
    </source>
</evidence>
<feature type="domain" description="HTH tetR-type" evidence="4">
    <location>
        <begin position="16"/>
        <end position="76"/>
    </location>
</feature>
<keyword evidence="6" id="KW-1185">Reference proteome</keyword>
<comment type="caution">
    <text evidence="5">The sequence shown here is derived from an EMBL/GenBank/DDBJ whole genome shotgun (WGS) entry which is preliminary data.</text>
</comment>
<dbReference type="EMBL" id="MOMC01000038">
    <property type="protein sequence ID" value="ONH28714.1"/>
    <property type="molecule type" value="Genomic_DNA"/>
</dbReference>
<evidence type="ECO:0000256" key="1">
    <source>
        <dbReference type="ARBA" id="ARBA00023125"/>
    </source>
</evidence>
<dbReference type="OrthoDB" id="3403733at2"/>
<evidence type="ECO:0000256" key="3">
    <source>
        <dbReference type="SAM" id="MobiDB-lite"/>
    </source>
</evidence>
<name>A0A1V2I942_9ACTN</name>
<dbReference type="PANTHER" id="PTHR30055">
    <property type="entry name" value="HTH-TYPE TRANSCRIPTIONAL REGULATOR RUTR"/>
    <property type="match status" value="1"/>
</dbReference>
<dbReference type="PANTHER" id="PTHR30055:SF146">
    <property type="entry name" value="HTH-TYPE TRANSCRIPTIONAL DUAL REGULATOR CECR"/>
    <property type="match status" value="1"/>
</dbReference>
<feature type="DNA-binding region" description="H-T-H motif" evidence="2">
    <location>
        <begin position="39"/>
        <end position="58"/>
    </location>
</feature>
<dbReference type="InterPro" id="IPR050109">
    <property type="entry name" value="HTH-type_TetR-like_transc_reg"/>
</dbReference>
<dbReference type="GO" id="GO:0000976">
    <property type="term" value="F:transcription cis-regulatory region binding"/>
    <property type="evidence" value="ECO:0007669"/>
    <property type="project" value="TreeGrafter"/>
</dbReference>
<proteinExistence type="predicted"/>
<dbReference type="InterPro" id="IPR001647">
    <property type="entry name" value="HTH_TetR"/>
</dbReference>
<gene>
    <name evidence="5" type="ORF">BL253_19295</name>
</gene>
<evidence type="ECO:0000313" key="5">
    <source>
        <dbReference type="EMBL" id="ONH28714.1"/>
    </source>
</evidence>
<dbReference type="AlphaFoldDB" id="A0A1V2I942"/>
<dbReference type="PROSITE" id="PS50977">
    <property type="entry name" value="HTH_TETR_2"/>
    <property type="match status" value="1"/>
</dbReference>
<sequence length="227" mass="24667">MGRAPEEATPVRPDDLTARARIRNAAFALIAQDGVDAATVRAIARRAGVSPSLVLHHFGSKQGVVDEVATWVADVLGDVTRDTDPRAGPAEAHRRRQLRFERMTTETPLLGAYLRRMLLDGTENGLEWFTRAVDASVAGLRQREALGIARPSADVHVTAAMLALLGFAPVLLRPHLEHALRLDFDDEDDRRRWRDAETALLTSALYPRGTAPDGASRAAGGRAAPDE</sequence>
<dbReference type="RefSeq" id="WP_076818556.1">
    <property type="nucleotide sequence ID" value="NZ_MOMC01000038.1"/>
</dbReference>